<reference evidence="5" key="1">
    <citation type="submission" date="2020-11" db="EMBL/GenBank/DDBJ databases">
        <authorList>
            <person name="Tran Van P."/>
        </authorList>
    </citation>
    <scope>NUCLEOTIDE SEQUENCE</scope>
</reference>
<dbReference type="InterPro" id="IPR019775">
    <property type="entry name" value="WD40_repeat_CS"/>
</dbReference>
<dbReference type="InterPro" id="IPR015943">
    <property type="entry name" value="WD40/YVTN_repeat-like_dom_sf"/>
</dbReference>
<dbReference type="PROSITE" id="PS00678">
    <property type="entry name" value="WD_REPEATS_1"/>
    <property type="match status" value="1"/>
</dbReference>
<feature type="compositionally biased region" description="Low complexity" evidence="4">
    <location>
        <begin position="769"/>
        <end position="780"/>
    </location>
</feature>
<feature type="compositionally biased region" description="Polar residues" evidence="4">
    <location>
        <begin position="683"/>
        <end position="702"/>
    </location>
</feature>
<dbReference type="Gene3D" id="2.130.10.10">
    <property type="entry name" value="YVTN repeat-like/Quinoprotein amine dehydrogenase"/>
    <property type="match status" value="3"/>
</dbReference>
<dbReference type="SUPFAM" id="SSF50978">
    <property type="entry name" value="WD40 repeat-like"/>
    <property type="match status" value="1"/>
</dbReference>
<dbReference type="EMBL" id="OE181220">
    <property type="protein sequence ID" value="CAD7572785.1"/>
    <property type="molecule type" value="Genomic_DNA"/>
</dbReference>
<proteinExistence type="predicted"/>
<keyword evidence="2" id="KW-0677">Repeat</keyword>
<dbReference type="SMART" id="SM00320">
    <property type="entry name" value="WD40"/>
    <property type="match status" value="6"/>
</dbReference>
<evidence type="ECO:0000256" key="4">
    <source>
        <dbReference type="SAM" id="MobiDB-lite"/>
    </source>
</evidence>
<dbReference type="GO" id="GO:0080008">
    <property type="term" value="C:Cul4-RING E3 ubiquitin ligase complex"/>
    <property type="evidence" value="ECO:0007669"/>
    <property type="project" value="TreeGrafter"/>
</dbReference>
<feature type="compositionally biased region" description="Basic and acidic residues" evidence="4">
    <location>
        <begin position="703"/>
        <end position="713"/>
    </location>
</feature>
<feature type="region of interest" description="Disordered" evidence="4">
    <location>
        <begin position="769"/>
        <end position="890"/>
    </location>
</feature>
<dbReference type="GO" id="GO:0005737">
    <property type="term" value="C:cytoplasm"/>
    <property type="evidence" value="ECO:0007669"/>
    <property type="project" value="TreeGrafter"/>
</dbReference>
<feature type="repeat" description="WD" evidence="3">
    <location>
        <begin position="44"/>
        <end position="78"/>
    </location>
</feature>
<dbReference type="PROSITE" id="PS50082">
    <property type="entry name" value="WD_REPEATS_2"/>
    <property type="match status" value="2"/>
</dbReference>
<dbReference type="PANTHER" id="PTHR15574:SF43">
    <property type="entry name" value="DDB1- AND CUL4-ASSOCIATED FACTOR 5"/>
    <property type="match status" value="1"/>
</dbReference>
<keyword evidence="1 3" id="KW-0853">WD repeat</keyword>
<dbReference type="PROSITE" id="PS50294">
    <property type="entry name" value="WD_REPEATS_REGION"/>
    <property type="match status" value="2"/>
</dbReference>
<protein>
    <submittedName>
        <fullName evidence="5">(California timema) hypothetical protein</fullName>
    </submittedName>
</protein>
<evidence type="ECO:0000256" key="2">
    <source>
        <dbReference type="ARBA" id="ARBA00022737"/>
    </source>
</evidence>
<evidence type="ECO:0000256" key="1">
    <source>
        <dbReference type="ARBA" id="ARBA00022574"/>
    </source>
</evidence>
<name>A0A7R9P7P9_TIMCA</name>
<feature type="region of interest" description="Disordered" evidence="4">
    <location>
        <begin position="945"/>
        <end position="999"/>
    </location>
</feature>
<feature type="compositionally biased region" description="Polar residues" evidence="4">
    <location>
        <begin position="873"/>
        <end position="890"/>
    </location>
</feature>
<evidence type="ECO:0000313" key="5">
    <source>
        <dbReference type="EMBL" id="CAD7572785.1"/>
    </source>
</evidence>
<dbReference type="InterPro" id="IPR036322">
    <property type="entry name" value="WD40_repeat_dom_sf"/>
</dbReference>
<sequence>MAKPSPSNPLRYYLKRQYNDRIGFKKELLRERFYLARNLYRKNLYAHYGCVNAIEFSNKGELLASGGDDRRVLIWDVEQAITGAGQPHAMNTQHISNIFCLGFDSTRKKVFSAGNDDQVIAHDIETGEAFDFFLHEQPVYGISMDPLNDNVFASACDDGRVLLYDIREPTNAEPFCLASYPSAFHAVMFNPVEPRILTTANSKEGVGLWDIRRPRKVIVHYGGANATQSCMSVRFNQQGTQILALRRRLPPVLYSTHSPSHLCQFDHPGYYNSCTMKSCCFAGGDDQYVLSGSDDFNLYVWKIPQDDNKVALRVSHSSLMSSDRMKPGSGDWAVMLLVMGPRGLSHWAHQVPVGAAARAQGTRFNDRAGTVVSLAIGQWVSSAHMILRGHRSIVNQVRFNPSNYIIASSGVEKLIKFWSPFPLPESSGGLSMEEESIERMRKVFSHEEYISLVLRSGQFMSHDYSHQSTKEDPRMMAFFDSLVQREIEGWSSEDSVSSELSASVFTEIVQEAARSSSSDSESVRTVHPTEIRTSISPSLAVELNTTSTLANYATEPDTRETELQALAAAYVESLEDFTSRMGRAHSNINLELEHYRSAEAQNRISQLIAKKRTKLIRLARCRSQADDSDQPTPSTSKTRKTELMTHISTDSSDSGRENKAILVEKPDDTNSNPSKKIERSSKWRTLSNNNSVETAGASGSHTRNVETRNSGHESRKRRMKFMLACSESSDDEWWPANKRKLWWKKNKSKRDNSSDSDVATLPTESVGDSLLKVDSSSDSGTDTAKKKSLKRNTRILLKSDETDSESNNSTKAGSSLRKHNKVNIHEYSKTKGKKLSRRKRSNRSSNENVLTSLNHKYVTEDKALTDSGEETDPISSSSAAFRNKNTNKVPTSTNKEALVALSATNGRSWCQENGNLNNAEDCLSSGSEEIIPTFNHASLMTPNGKQCNGSLDTPDSGIVMAAGSSSGSRESDSRPGSSSENHHVKENNSHSNGNRLRDSLDPSDWYVFSRYKERVNRICRNYRNRIGDSDSN</sequence>
<evidence type="ECO:0000256" key="3">
    <source>
        <dbReference type="PROSITE-ProRule" id="PRU00221"/>
    </source>
</evidence>
<gene>
    <name evidence="5" type="ORF">TCMB3V08_LOCUS5429</name>
</gene>
<dbReference type="InterPro" id="IPR001680">
    <property type="entry name" value="WD40_rpt"/>
</dbReference>
<dbReference type="InterPro" id="IPR045151">
    <property type="entry name" value="DCAF8"/>
</dbReference>
<feature type="compositionally biased region" description="Basic residues" evidence="4">
    <location>
        <begin position="830"/>
        <end position="842"/>
    </location>
</feature>
<dbReference type="AlphaFoldDB" id="A0A7R9P7P9"/>
<dbReference type="GO" id="GO:0045717">
    <property type="term" value="P:negative regulation of fatty acid biosynthetic process"/>
    <property type="evidence" value="ECO:0007669"/>
    <property type="project" value="TreeGrafter"/>
</dbReference>
<feature type="compositionally biased region" description="Low complexity" evidence="4">
    <location>
        <begin position="963"/>
        <end position="979"/>
    </location>
</feature>
<feature type="repeat" description="WD" evidence="3">
    <location>
        <begin position="387"/>
        <end position="419"/>
    </location>
</feature>
<accession>A0A7R9P7P9</accession>
<feature type="compositionally biased region" description="Basic and acidic residues" evidence="4">
    <location>
        <begin position="653"/>
        <end position="668"/>
    </location>
</feature>
<dbReference type="PANTHER" id="PTHR15574">
    <property type="entry name" value="WD REPEAT DOMAIN-CONTAINING FAMILY"/>
    <property type="match status" value="1"/>
</dbReference>
<dbReference type="Pfam" id="PF00400">
    <property type="entry name" value="WD40"/>
    <property type="match status" value="2"/>
</dbReference>
<feature type="region of interest" description="Disordered" evidence="4">
    <location>
        <begin position="620"/>
        <end position="716"/>
    </location>
</feature>
<organism evidence="5">
    <name type="scientific">Timema californicum</name>
    <name type="common">California timema</name>
    <name type="synonym">Walking stick</name>
    <dbReference type="NCBI Taxonomy" id="61474"/>
    <lineage>
        <taxon>Eukaryota</taxon>
        <taxon>Metazoa</taxon>
        <taxon>Ecdysozoa</taxon>
        <taxon>Arthropoda</taxon>
        <taxon>Hexapoda</taxon>
        <taxon>Insecta</taxon>
        <taxon>Pterygota</taxon>
        <taxon>Neoptera</taxon>
        <taxon>Polyneoptera</taxon>
        <taxon>Phasmatodea</taxon>
        <taxon>Timematodea</taxon>
        <taxon>Timematoidea</taxon>
        <taxon>Timematidae</taxon>
        <taxon>Timema</taxon>
    </lineage>
</organism>